<accession>A0A4Y9F1L9</accession>
<dbReference type="Gene3D" id="1.10.260.40">
    <property type="entry name" value="lambda repressor-like DNA-binding domains"/>
    <property type="match status" value="1"/>
</dbReference>
<dbReference type="InterPro" id="IPR010982">
    <property type="entry name" value="Lambda_DNA-bd_dom_sf"/>
</dbReference>
<evidence type="ECO:0000313" key="3">
    <source>
        <dbReference type="Proteomes" id="UP000297951"/>
    </source>
</evidence>
<dbReference type="Proteomes" id="UP000297951">
    <property type="component" value="Unassembled WGS sequence"/>
</dbReference>
<feature type="domain" description="HTH cro/C1-type" evidence="1">
    <location>
        <begin position="60"/>
        <end position="106"/>
    </location>
</feature>
<dbReference type="AlphaFoldDB" id="A0A4Y9F1L9"/>
<dbReference type="SMART" id="SM00530">
    <property type="entry name" value="HTH_XRE"/>
    <property type="match status" value="1"/>
</dbReference>
<dbReference type="InterPro" id="IPR001387">
    <property type="entry name" value="Cro/C1-type_HTH"/>
</dbReference>
<dbReference type="PROSITE" id="PS50943">
    <property type="entry name" value="HTH_CROC1"/>
    <property type="match status" value="1"/>
</dbReference>
<dbReference type="CDD" id="cd00093">
    <property type="entry name" value="HTH_XRE"/>
    <property type="match status" value="1"/>
</dbReference>
<comment type="caution">
    <text evidence="2">The sequence shown here is derived from an EMBL/GenBank/DDBJ whole genome shotgun (WGS) entry which is preliminary data.</text>
</comment>
<sequence length="213" mass="24176">MQAVPERKPPNPQTPAVFLLVKRCKKFSRNSRYLLKLDTSVYLCKAWRVNIEQYLQHSTGLSTAKIAEKAGLTHTKLSRQFNGVSALTLDTIYQLARGLDLDFLTLAVEAQLIEEEYAQTLRTRNDITAFTDQELTAEVLRRMGSTATIDPDNPFDTNPYEPTPFAEALKTQEDYEAELAQILADVPEDYDIAARKARKLRPGEERGVEYYEG</sequence>
<dbReference type="SUPFAM" id="SSF47413">
    <property type="entry name" value="lambda repressor-like DNA-binding domains"/>
    <property type="match status" value="1"/>
</dbReference>
<evidence type="ECO:0000259" key="1">
    <source>
        <dbReference type="PROSITE" id="PS50943"/>
    </source>
</evidence>
<dbReference type="GO" id="GO:0003677">
    <property type="term" value="F:DNA binding"/>
    <property type="evidence" value="ECO:0007669"/>
    <property type="project" value="InterPro"/>
</dbReference>
<evidence type="ECO:0000313" key="2">
    <source>
        <dbReference type="EMBL" id="TFU21281.1"/>
    </source>
</evidence>
<protein>
    <submittedName>
        <fullName evidence="2">XRE family transcriptional regulator</fullName>
    </submittedName>
</protein>
<reference evidence="2 3" key="1">
    <citation type="submission" date="2019-03" db="EMBL/GenBank/DDBJ databases">
        <title>Diversity of the mouse oral microbiome.</title>
        <authorList>
            <person name="Joseph S."/>
            <person name="Aduse-Opoku J."/>
            <person name="Curtis M."/>
            <person name="Wade W."/>
            <person name="Hashim A."/>
        </authorList>
    </citation>
    <scope>NUCLEOTIDE SEQUENCE [LARGE SCALE GENOMIC DNA]</scope>
    <source>
        <strain evidence="3">irhom_31</strain>
    </source>
</reference>
<gene>
    <name evidence="2" type="ORF">E4U03_09505</name>
</gene>
<organism evidence="2 3">
    <name type="scientific">Rothia nasimurium</name>
    <dbReference type="NCBI Taxonomy" id="85336"/>
    <lineage>
        <taxon>Bacteria</taxon>
        <taxon>Bacillati</taxon>
        <taxon>Actinomycetota</taxon>
        <taxon>Actinomycetes</taxon>
        <taxon>Micrococcales</taxon>
        <taxon>Micrococcaceae</taxon>
        <taxon>Rothia</taxon>
    </lineage>
</organism>
<proteinExistence type="predicted"/>
<name>A0A4Y9F1L9_9MICC</name>
<dbReference type="OrthoDB" id="10016206at2"/>
<dbReference type="EMBL" id="SPQC01000036">
    <property type="protein sequence ID" value="TFU21281.1"/>
    <property type="molecule type" value="Genomic_DNA"/>
</dbReference>